<comment type="caution">
    <text evidence="1">The sequence shown here is derived from an EMBL/GenBank/DDBJ whole genome shotgun (WGS) entry which is preliminary data.</text>
</comment>
<dbReference type="OrthoDB" id="10261385at2759"/>
<evidence type="ECO:0000313" key="1">
    <source>
        <dbReference type="EMBL" id="KAF6162648.1"/>
    </source>
</evidence>
<dbReference type="Proteomes" id="UP000541444">
    <property type="component" value="Unassembled WGS sequence"/>
</dbReference>
<sequence>MATLQFKDDCDSMKVGLREFDSSWTWQANELRAIDSSKGHNHQSLASTDANVKSSLEKRHWEVLVRQEALRRPLWRVRQIGVLRSGETFGDAGVAITLPAAKLGADAI</sequence>
<reference evidence="1 2" key="1">
    <citation type="journal article" date="2020" name="IScience">
        <title>Genome Sequencing of the Endangered Kingdonia uniflora (Circaeasteraceae, Ranunculales) Reveals Potential Mechanisms of Evolutionary Specialization.</title>
        <authorList>
            <person name="Sun Y."/>
            <person name="Deng T."/>
            <person name="Zhang A."/>
            <person name="Moore M.J."/>
            <person name="Landis J.B."/>
            <person name="Lin N."/>
            <person name="Zhang H."/>
            <person name="Zhang X."/>
            <person name="Huang J."/>
            <person name="Zhang X."/>
            <person name="Sun H."/>
            <person name="Wang H."/>
        </authorList>
    </citation>
    <scope>NUCLEOTIDE SEQUENCE [LARGE SCALE GENOMIC DNA]</scope>
    <source>
        <strain evidence="1">TB1705</strain>
        <tissue evidence="1">Leaf</tissue>
    </source>
</reference>
<dbReference type="EMBL" id="JACGCM010001018">
    <property type="protein sequence ID" value="KAF6162648.1"/>
    <property type="molecule type" value="Genomic_DNA"/>
</dbReference>
<accession>A0A7J7N6X7</accession>
<gene>
    <name evidence="1" type="ORF">GIB67_013262</name>
</gene>
<protein>
    <submittedName>
        <fullName evidence="1">Uncharacterized protein</fullName>
    </submittedName>
</protein>
<evidence type="ECO:0000313" key="2">
    <source>
        <dbReference type="Proteomes" id="UP000541444"/>
    </source>
</evidence>
<organism evidence="1 2">
    <name type="scientific">Kingdonia uniflora</name>
    <dbReference type="NCBI Taxonomy" id="39325"/>
    <lineage>
        <taxon>Eukaryota</taxon>
        <taxon>Viridiplantae</taxon>
        <taxon>Streptophyta</taxon>
        <taxon>Embryophyta</taxon>
        <taxon>Tracheophyta</taxon>
        <taxon>Spermatophyta</taxon>
        <taxon>Magnoliopsida</taxon>
        <taxon>Ranunculales</taxon>
        <taxon>Circaeasteraceae</taxon>
        <taxon>Kingdonia</taxon>
    </lineage>
</organism>
<keyword evidence="2" id="KW-1185">Reference proteome</keyword>
<proteinExistence type="predicted"/>
<name>A0A7J7N6X7_9MAGN</name>
<dbReference type="AlphaFoldDB" id="A0A7J7N6X7"/>